<reference evidence="1" key="2">
    <citation type="journal article" date="2015" name="Data Brief">
        <title>Shoot transcriptome of the giant reed, Arundo donax.</title>
        <authorList>
            <person name="Barrero R.A."/>
            <person name="Guerrero F.D."/>
            <person name="Moolhuijzen P."/>
            <person name="Goolsby J.A."/>
            <person name="Tidwell J."/>
            <person name="Bellgard S.E."/>
            <person name="Bellgard M.I."/>
        </authorList>
    </citation>
    <scope>NUCLEOTIDE SEQUENCE</scope>
    <source>
        <tissue evidence="1">Shoot tissue taken approximately 20 cm above the soil surface</tissue>
    </source>
</reference>
<dbReference type="EMBL" id="GBRH01262233">
    <property type="protein sequence ID" value="JAD35662.1"/>
    <property type="molecule type" value="Transcribed_RNA"/>
</dbReference>
<evidence type="ECO:0000313" key="1">
    <source>
        <dbReference type="EMBL" id="JAD35662.1"/>
    </source>
</evidence>
<name>A0A0A8ZLF1_ARUDO</name>
<sequence>MLFNCHKSSEACHTTARQYCLA</sequence>
<accession>A0A0A8ZLF1</accession>
<proteinExistence type="predicted"/>
<dbReference type="AlphaFoldDB" id="A0A0A8ZLF1"/>
<reference evidence="1" key="1">
    <citation type="submission" date="2014-09" db="EMBL/GenBank/DDBJ databases">
        <authorList>
            <person name="Magalhaes I.L.F."/>
            <person name="Oliveira U."/>
            <person name="Santos F.R."/>
            <person name="Vidigal T.H.D.A."/>
            <person name="Brescovit A.D."/>
            <person name="Santos A.J."/>
        </authorList>
    </citation>
    <scope>NUCLEOTIDE SEQUENCE</scope>
    <source>
        <tissue evidence="1">Shoot tissue taken approximately 20 cm above the soil surface</tissue>
    </source>
</reference>
<protein>
    <submittedName>
        <fullName evidence="1">Uncharacterized protein</fullName>
    </submittedName>
</protein>
<organism evidence="1">
    <name type="scientific">Arundo donax</name>
    <name type="common">Giant reed</name>
    <name type="synonym">Donax arundinaceus</name>
    <dbReference type="NCBI Taxonomy" id="35708"/>
    <lineage>
        <taxon>Eukaryota</taxon>
        <taxon>Viridiplantae</taxon>
        <taxon>Streptophyta</taxon>
        <taxon>Embryophyta</taxon>
        <taxon>Tracheophyta</taxon>
        <taxon>Spermatophyta</taxon>
        <taxon>Magnoliopsida</taxon>
        <taxon>Liliopsida</taxon>
        <taxon>Poales</taxon>
        <taxon>Poaceae</taxon>
        <taxon>PACMAD clade</taxon>
        <taxon>Arundinoideae</taxon>
        <taxon>Arundineae</taxon>
        <taxon>Arundo</taxon>
    </lineage>
</organism>